<dbReference type="GO" id="GO:0000172">
    <property type="term" value="C:ribonuclease MRP complex"/>
    <property type="evidence" value="ECO:0007669"/>
    <property type="project" value="InterPro"/>
</dbReference>
<name>A0A9P7FS21_9AGAR</name>
<dbReference type="GO" id="GO:0006364">
    <property type="term" value="P:rRNA processing"/>
    <property type="evidence" value="ECO:0007669"/>
    <property type="project" value="TreeGrafter"/>
</dbReference>
<dbReference type="PANTHER" id="PTHR13348">
    <property type="entry name" value="RIBONUCLEASE P SUBUNIT P29"/>
    <property type="match status" value="1"/>
</dbReference>
<dbReference type="Gene3D" id="2.30.30.210">
    <property type="entry name" value="Ribonuclease P/MRP, subunit p29"/>
    <property type="match status" value="1"/>
</dbReference>
<organism evidence="5 6">
    <name type="scientific">Sphagnurus paluster</name>
    <dbReference type="NCBI Taxonomy" id="117069"/>
    <lineage>
        <taxon>Eukaryota</taxon>
        <taxon>Fungi</taxon>
        <taxon>Dikarya</taxon>
        <taxon>Basidiomycota</taxon>
        <taxon>Agaricomycotina</taxon>
        <taxon>Agaricomycetes</taxon>
        <taxon>Agaricomycetidae</taxon>
        <taxon>Agaricales</taxon>
        <taxon>Tricholomatineae</taxon>
        <taxon>Lyophyllaceae</taxon>
        <taxon>Sphagnurus</taxon>
    </lineage>
</organism>
<dbReference type="GO" id="GO:0005634">
    <property type="term" value="C:nucleus"/>
    <property type="evidence" value="ECO:0007669"/>
    <property type="project" value="UniProtKB-SubCell"/>
</dbReference>
<keyword evidence="6" id="KW-1185">Reference proteome</keyword>
<proteinExistence type="inferred from homology"/>
<dbReference type="InterPro" id="IPR002730">
    <property type="entry name" value="Rpp29/RNP1"/>
</dbReference>
<evidence type="ECO:0000256" key="3">
    <source>
        <dbReference type="SAM" id="MobiDB-lite"/>
    </source>
</evidence>
<dbReference type="InterPro" id="IPR016848">
    <property type="entry name" value="RNase_P/MRP_Rpp29-subunit"/>
</dbReference>
<evidence type="ECO:0000313" key="5">
    <source>
        <dbReference type="EMBL" id="KAG5637502.1"/>
    </source>
</evidence>
<evidence type="ECO:0000313" key="6">
    <source>
        <dbReference type="Proteomes" id="UP000717328"/>
    </source>
</evidence>
<keyword evidence="4" id="KW-1133">Transmembrane helix</keyword>
<evidence type="ECO:0000256" key="1">
    <source>
        <dbReference type="ARBA" id="ARBA00004123"/>
    </source>
</evidence>
<accession>A0A9P7FS21</accession>
<feature type="region of interest" description="Disordered" evidence="3">
    <location>
        <begin position="246"/>
        <end position="265"/>
    </location>
</feature>
<keyword evidence="4" id="KW-0472">Membrane</keyword>
<evidence type="ECO:0000256" key="2">
    <source>
        <dbReference type="ARBA" id="ARBA00006181"/>
    </source>
</evidence>
<dbReference type="Proteomes" id="UP000717328">
    <property type="component" value="Unassembled WGS sequence"/>
</dbReference>
<dbReference type="OrthoDB" id="124041at2759"/>
<dbReference type="Pfam" id="PF01868">
    <property type="entry name" value="RNase_P-MRP_p29"/>
    <property type="match status" value="1"/>
</dbReference>
<comment type="caution">
    <text evidence="5">The sequence shown here is derived from an EMBL/GenBank/DDBJ whole genome shotgun (WGS) entry which is preliminary data.</text>
</comment>
<protein>
    <submittedName>
        <fullName evidence="5">Uncharacterized protein</fullName>
    </submittedName>
</protein>
<dbReference type="EMBL" id="JABCKI010005824">
    <property type="protein sequence ID" value="KAG5637502.1"/>
    <property type="molecule type" value="Genomic_DNA"/>
</dbReference>
<feature type="compositionally biased region" description="Basic residues" evidence="3">
    <location>
        <begin position="87"/>
        <end position="101"/>
    </location>
</feature>
<evidence type="ECO:0000256" key="4">
    <source>
        <dbReference type="SAM" id="Phobius"/>
    </source>
</evidence>
<dbReference type="SUPFAM" id="SSF101744">
    <property type="entry name" value="Rof/RNase P subunit-like"/>
    <property type="match status" value="1"/>
</dbReference>
<gene>
    <name evidence="5" type="ORF">H0H81_004328</name>
</gene>
<dbReference type="GO" id="GO:0030677">
    <property type="term" value="C:ribonuclease P complex"/>
    <property type="evidence" value="ECO:0007669"/>
    <property type="project" value="InterPro"/>
</dbReference>
<keyword evidence="4" id="KW-0812">Transmembrane</keyword>
<feature type="region of interest" description="Disordered" evidence="3">
    <location>
        <begin position="69"/>
        <end position="104"/>
    </location>
</feature>
<comment type="similarity">
    <text evidence="2">Belongs to the eukaryotic/archaeal RNase P protein component 1 family.</text>
</comment>
<reference evidence="5" key="1">
    <citation type="submission" date="2021-02" db="EMBL/GenBank/DDBJ databases">
        <authorList>
            <person name="Nieuwenhuis M."/>
            <person name="Van De Peppel L.J.J."/>
        </authorList>
    </citation>
    <scope>NUCLEOTIDE SEQUENCE</scope>
    <source>
        <strain evidence="5">D49</strain>
    </source>
</reference>
<reference evidence="5" key="2">
    <citation type="submission" date="2021-10" db="EMBL/GenBank/DDBJ databases">
        <title>Phylogenomics reveals ancestral predisposition of the termite-cultivated fungus Termitomyces towards a domesticated lifestyle.</title>
        <authorList>
            <person name="Auxier B."/>
            <person name="Grum-Grzhimaylo A."/>
            <person name="Cardenas M.E."/>
            <person name="Lodge J.D."/>
            <person name="Laessoe T."/>
            <person name="Pedersen O."/>
            <person name="Smith M.E."/>
            <person name="Kuyper T.W."/>
            <person name="Franco-Molano E.A."/>
            <person name="Baroni T.J."/>
            <person name="Aanen D.K."/>
        </authorList>
    </citation>
    <scope>NUCLEOTIDE SEQUENCE</scope>
    <source>
        <strain evidence="5">D49</strain>
    </source>
</reference>
<dbReference type="PANTHER" id="PTHR13348:SF0">
    <property type="entry name" value="RIBONUCLEASE P PROTEIN SUBUNIT P29"/>
    <property type="match status" value="1"/>
</dbReference>
<dbReference type="SMART" id="SM00538">
    <property type="entry name" value="POP4"/>
    <property type="match status" value="1"/>
</dbReference>
<dbReference type="GO" id="GO:0001682">
    <property type="term" value="P:tRNA 5'-leader removal"/>
    <property type="evidence" value="ECO:0007669"/>
    <property type="project" value="InterPro"/>
</dbReference>
<comment type="subcellular location">
    <subcellularLocation>
        <location evidence="1">Nucleus</location>
    </subcellularLocation>
</comment>
<dbReference type="GO" id="GO:0033204">
    <property type="term" value="F:ribonuclease P RNA binding"/>
    <property type="evidence" value="ECO:0007669"/>
    <property type="project" value="InterPro"/>
</dbReference>
<dbReference type="InterPro" id="IPR036980">
    <property type="entry name" value="RNase_P/MRP_Rpp29_sf"/>
</dbReference>
<dbReference type="AlphaFoldDB" id="A0A9P7FS21"/>
<dbReference type="InterPro" id="IPR023534">
    <property type="entry name" value="Rof/RNase_P-like"/>
</dbReference>
<sequence length="265" mass="29884">MTTTPTENTNKRPPGGIDLYKEHAFIKNKRAKFSSNAPFTPTYVTSLLTQTADPTGMYASRIQGRKMLLDNPARESSAKKEVDEKRARQKAQKERKRNGKIGKREAKEKGLWRFDKTQAKFNLFIPLHHLWMGYMSELLGLVQPPASGSPSAQAMPASSSMHPKLVKADFHGSIITVRQSKHPCLVGLSGIVIHETENAFKIVTRKDKVKRALILAIPLISSLIEAFAIMQSFRKKIQFSPLQSHFTPPSHQHIQRSNRFLSQTQ</sequence>
<feature type="transmembrane region" description="Helical" evidence="4">
    <location>
        <begin position="212"/>
        <end position="230"/>
    </location>
</feature>
<feature type="compositionally biased region" description="Basic and acidic residues" evidence="3">
    <location>
        <begin position="72"/>
        <end position="86"/>
    </location>
</feature>